<feature type="region of interest" description="Disordered" evidence="11">
    <location>
        <begin position="628"/>
        <end position="649"/>
    </location>
</feature>
<dbReference type="PANTHER" id="PTHR43547:SF2">
    <property type="entry name" value="HYBRID SIGNAL TRANSDUCTION HISTIDINE KINASE C"/>
    <property type="match status" value="1"/>
</dbReference>
<protein>
    <recommendedName>
        <fullName evidence="3">histidine kinase</fullName>
        <ecNumber evidence="3">2.7.13.3</ecNumber>
    </recommendedName>
</protein>
<dbReference type="SMART" id="SM00387">
    <property type="entry name" value="HATPase_c"/>
    <property type="match status" value="2"/>
</dbReference>
<dbReference type="InterPro" id="IPR003018">
    <property type="entry name" value="GAF"/>
</dbReference>
<organism evidence="15 17">
    <name type="scientific">Burkholderia glumae</name>
    <name type="common">Pseudomonas glumae</name>
    <dbReference type="NCBI Taxonomy" id="337"/>
    <lineage>
        <taxon>Bacteria</taxon>
        <taxon>Pseudomonadati</taxon>
        <taxon>Pseudomonadota</taxon>
        <taxon>Betaproteobacteria</taxon>
        <taxon>Burkholderiales</taxon>
        <taxon>Burkholderiaceae</taxon>
        <taxon>Burkholderia</taxon>
    </lineage>
</organism>
<dbReference type="SMART" id="SM00448">
    <property type="entry name" value="REC"/>
    <property type="match status" value="2"/>
</dbReference>
<dbReference type="Gene3D" id="3.30.565.10">
    <property type="entry name" value="Histidine kinase-like ATPase, C-terminal domain"/>
    <property type="match status" value="2"/>
</dbReference>
<dbReference type="InterPro" id="IPR000700">
    <property type="entry name" value="PAS-assoc_C"/>
</dbReference>
<evidence type="ECO:0000256" key="2">
    <source>
        <dbReference type="ARBA" id="ARBA00004429"/>
    </source>
</evidence>
<dbReference type="InterPro" id="IPR003594">
    <property type="entry name" value="HATPase_dom"/>
</dbReference>
<dbReference type="InterPro" id="IPR036097">
    <property type="entry name" value="HisK_dim/P_sf"/>
</dbReference>
<keyword evidence="8" id="KW-0067">ATP-binding</keyword>
<sequence>MSKQNTHDPDVEEAGAPDFLRGGGALGRLMRAHDWAATSLGVPDTWPQSLRSAVGICLGANFPIAIYWGPDLVLLYNDAWSPILGAKHPWALGRPGMEVWPEIWAEIGPLFGQVLDTGIGVWQHDQLLPMRRHGYTEECYFNFTFSPIRGDTGAVEGIFNAVLETTSAVISKRRERILRELAETLADARNEQEVFSAAVDLLAGQRADLPFCLLYQSDDTRPVAQLRAAAGVEPGGPAAAEAIALDADDGAPWPLAAVFQTGRATPVNGLERRLASALKAGPWPEPCTQALILPVMTAAHPMTVDAFLVAGASPRRALDDDYHSFLQRIAAHLAAALASARAYEQERRRADALAEIDRAKTAFFTNVSHEFRTPLTLMLGPIEELLAAPDPVRPEASQALQVAHRNGLRLLRLVNSLLDFSRLEAGRLQARFVQTDLAKLTTDLASNFRSLMERANLSFTVDCEPISAPVAIDREMWEKIVLNLLSNAFKFTMEGGVSVALRQRDRVELVVSDTGIGIAAQELPRVFERFHRIEGARGRSFEGSGIGLALVDELVRMHGGKVEVASELGKGTTFTVAIPFGRPNLPSLPGAAPDAESGAPARDAAQAFLEEAARWLPDEPQATLDGVAARPGPDALLPDRESAESKRESTRILVADDNADMRAYVQRLLGEQYEVSCAVDGYDALRAAKRSRPDLILSDIMMPGLDGIGLLQTVRGDEELRDVPVILLSARAGEEARVHGLRAGADDYLVKPFSARELVVRVGALLKITAQRRKSEGRFRALVSASSSAVYSMNADWTEMRFLEGRDFIADTPAPSSTWLERYLDPEDRPTFLAHLNEAIRTKSKFELEHRVRRADGSLGWTLSRAIPVLDKAGELVEWFGMAIDTSERKRVEIVLRDNAAWLEAQKEAFQAAVDNAPLPVSLDILARAAVAQMGGQARCAFYLANAEQTELTRVAGMSEDFADNLDRFPISGDSFACGLAGYTRQPVITPDVEREPRWKDWLWLARRHAYRACWVFPVETSSGKVVGTFAMYHPAPRNPTERDHELALRLTFCAAIIISRHQEAEERARGVEALRVADRQKDEFLAMLAHELRNPLAPIANASEVLLRIPLSDPKLSFATDIIRRQITQLSRLVDDLLDVSRITQGRIVLQRQPVELASVISQAVETIAPRLHERRHRLSIDTAGEPRHLWVQGDMARLVQCVGNILANAVKYTDPEGAIRVWTRSEGELAVIGVSDNGTGISAELLPHVFDLFVQSERTLDRALGGLGVGLAIVKRLVAMHGGTISAQSGGLGCGSTFEIRLPRISQPAPPQAQHAPLPTNAWRVLIVDDNVDAADSLSALLRLQGHTVEVAYSAEDAIRCAEAFCPQVALLDIGLPGMSGYELARTLRAKPRLAGMRLVAVTGYGQTNDVHTAHEAGFDEHLVKPVEPSALVRSLSPS</sequence>
<evidence type="ECO:0000259" key="14">
    <source>
        <dbReference type="PROSITE" id="PS50113"/>
    </source>
</evidence>
<dbReference type="PROSITE" id="PS50109">
    <property type="entry name" value="HIS_KIN"/>
    <property type="match status" value="2"/>
</dbReference>
<feature type="modified residue" description="4-aspartylphosphate" evidence="10">
    <location>
        <position position="1375"/>
    </location>
</feature>
<accession>A0AAQ0BRU0</accession>
<dbReference type="InterPro" id="IPR036890">
    <property type="entry name" value="HATPase_C_sf"/>
</dbReference>
<dbReference type="CDD" id="cd00082">
    <property type="entry name" value="HisKA"/>
    <property type="match status" value="2"/>
</dbReference>
<comment type="subcellular location">
    <subcellularLocation>
        <location evidence="2">Cell inner membrane</location>
        <topology evidence="2">Multi-pass membrane protein</topology>
    </subcellularLocation>
</comment>
<feature type="domain" description="Histidine kinase" evidence="12">
    <location>
        <begin position="1088"/>
        <end position="1308"/>
    </location>
</feature>
<dbReference type="Gene3D" id="3.30.450.40">
    <property type="match status" value="2"/>
</dbReference>
<dbReference type="SUPFAM" id="SSF55785">
    <property type="entry name" value="PYP-like sensor domain (PAS domain)"/>
    <property type="match status" value="2"/>
</dbReference>
<dbReference type="Pfam" id="PF00512">
    <property type="entry name" value="HisKA"/>
    <property type="match status" value="2"/>
</dbReference>
<evidence type="ECO:0000256" key="9">
    <source>
        <dbReference type="ARBA" id="ARBA00023012"/>
    </source>
</evidence>
<name>A0AAQ0BRU0_BURGL</name>
<dbReference type="Gene3D" id="3.30.450.20">
    <property type="entry name" value="PAS domain"/>
    <property type="match status" value="2"/>
</dbReference>
<dbReference type="Proteomes" id="UP000594892">
    <property type="component" value="Chromosome 1"/>
</dbReference>
<dbReference type="InterPro" id="IPR003661">
    <property type="entry name" value="HisK_dim/P_dom"/>
</dbReference>
<evidence type="ECO:0000256" key="8">
    <source>
        <dbReference type="ARBA" id="ARBA00022840"/>
    </source>
</evidence>
<dbReference type="SUPFAM" id="SSF55781">
    <property type="entry name" value="GAF domain-like"/>
    <property type="match status" value="2"/>
</dbReference>
<evidence type="ECO:0000256" key="10">
    <source>
        <dbReference type="PROSITE-ProRule" id="PRU00169"/>
    </source>
</evidence>
<dbReference type="CDD" id="cd00075">
    <property type="entry name" value="HATPase"/>
    <property type="match status" value="1"/>
</dbReference>
<dbReference type="InterPro" id="IPR011006">
    <property type="entry name" value="CheY-like_superfamily"/>
</dbReference>
<dbReference type="Pfam" id="PF02518">
    <property type="entry name" value="HATPase_c"/>
    <property type="match status" value="2"/>
</dbReference>
<dbReference type="GO" id="GO:0005524">
    <property type="term" value="F:ATP binding"/>
    <property type="evidence" value="ECO:0007669"/>
    <property type="project" value="UniProtKB-KW"/>
</dbReference>
<evidence type="ECO:0000313" key="18">
    <source>
        <dbReference type="Proteomes" id="UP001056386"/>
    </source>
</evidence>
<dbReference type="SUPFAM" id="SSF55874">
    <property type="entry name" value="ATPase domain of HSP90 chaperone/DNA topoisomerase II/histidine kinase"/>
    <property type="match status" value="2"/>
</dbReference>
<dbReference type="GeneID" id="45698704"/>
<comment type="catalytic activity">
    <reaction evidence="1">
        <text>ATP + protein L-histidine = ADP + protein N-phospho-L-histidine.</text>
        <dbReference type="EC" id="2.7.13.3"/>
    </reaction>
</comment>
<dbReference type="PANTHER" id="PTHR43547">
    <property type="entry name" value="TWO-COMPONENT HISTIDINE KINASE"/>
    <property type="match status" value="1"/>
</dbReference>
<keyword evidence="4 10" id="KW-0597">Phosphoprotein</keyword>
<proteinExistence type="predicted"/>
<dbReference type="CDD" id="cd16922">
    <property type="entry name" value="HATPase_EvgS-ArcB-TorS-like"/>
    <property type="match status" value="1"/>
</dbReference>
<dbReference type="InterPro" id="IPR001789">
    <property type="entry name" value="Sig_transdc_resp-reg_receiver"/>
</dbReference>
<evidence type="ECO:0000259" key="13">
    <source>
        <dbReference type="PROSITE" id="PS50110"/>
    </source>
</evidence>
<dbReference type="Pfam" id="PF00072">
    <property type="entry name" value="Response_reg"/>
    <property type="match status" value="2"/>
</dbReference>
<dbReference type="SMART" id="SM00065">
    <property type="entry name" value="GAF"/>
    <property type="match status" value="1"/>
</dbReference>
<evidence type="ECO:0000256" key="6">
    <source>
        <dbReference type="ARBA" id="ARBA00022741"/>
    </source>
</evidence>
<feature type="domain" description="Response regulatory" evidence="13">
    <location>
        <begin position="1326"/>
        <end position="1441"/>
    </location>
</feature>
<feature type="domain" description="Histidine kinase" evidence="12">
    <location>
        <begin position="366"/>
        <end position="582"/>
    </location>
</feature>
<dbReference type="SMART" id="SM00086">
    <property type="entry name" value="PAC"/>
    <property type="match status" value="1"/>
</dbReference>
<dbReference type="GO" id="GO:0005886">
    <property type="term" value="C:plasma membrane"/>
    <property type="evidence" value="ECO:0007669"/>
    <property type="project" value="UniProtKB-SubCell"/>
</dbReference>
<dbReference type="PRINTS" id="PR00344">
    <property type="entry name" value="BCTRLSENSOR"/>
</dbReference>
<feature type="compositionally biased region" description="Basic and acidic residues" evidence="11">
    <location>
        <begin position="637"/>
        <end position="649"/>
    </location>
</feature>
<dbReference type="FunFam" id="3.30.565.10:FF:000037">
    <property type="entry name" value="Hybrid sensor histidine kinase/response regulator"/>
    <property type="match status" value="1"/>
</dbReference>
<keyword evidence="6" id="KW-0547">Nucleotide-binding</keyword>
<dbReference type="Gene3D" id="3.40.50.2300">
    <property type="match status" value="2"/>
</dbReference>
<reference evidence="15 17" key="1">
    <citation type="submission" date="2020-12" db="EMBL/GenBank/DDBJ databases">
        <title>FDA dAtabase for Regulatory Grade micrObial Sequences (FDA-ARGOS): Supporting development and validation of Infectious Disease Dx tests.</title>
        <authorList>
            <person name="Minogue T."/>
            <person name="Wolcott M."/>
            <person name="Wasieloski L."/>
            <person name="Aguilar W."/>
            <person name="Moore D."/>
            <person name="Jaissle J."/>
            <person name="Tallon L."/>
            <person name="Sadzewicz L."/>
            <person name="Zhao X."/>
            <person name="Boylan J."/>
            <person name="Ott S."/>
            <person name="Bowen H."/>
            <person name="Vavikolanu K."/>
            <person name="Mehta A."/>
            <person name="Aluvathingal J."/>
            <person name="Nadendla S."/>
            <person name="Yan Y."/>
            <person name="Sichtig H."/>
        </authorList>
    </citation>
    <scope>NUCLEOTIDE SEQUENCE [LARGE SCALE GENOMIC DNA]</scope>
    <source>
        <strain evidence="15 17">FDAARGOS_949</strain>
    </source>
</reference>
<evidence type="ECO:0000313" key="17">
    <source>
        <dbReference type="Proteomes" id="UP000594892"/>
    </source>
</evidence>
<dbReference type="Gene3D" id="1.10.287.130">
    <property type="match status" value="2"/>
</dbReference>
<keyword evidence="7" id="KW-0418">Kinase</keyword>
<dbReference type="PROSITE" id="PS50113">
    <property type="entry name" value="PAC"/>
    <property type="match status" value="1"/>
</dbReference>
<dbReference type="Proteomes" id="UP001056386">
    <property type="component" value="Chromosome 2"/>
</dbReference>
<dbReference type="InterPro" id="IPR000014">
    <property type="entry name" value="PAS"/>
</dbReference>
<evidence type="ECO:0000256" key="5">
    <source>
        <dbReference type="ARBA" id="ARBA00022679"/>
    </source>
</evidence>
<dbReference type="CDD" id="cd17574">
    <property type="entry name" value="REC_OmpR"/>
    <property type="match status" value="1"/>
</dbReference>
<keyword evidence="9" id="KW-0902">Two-component regulatory system</keyword>
<dbReference type="FunFam" id="3.30.565.10:FF:000006">
    <property type="entry name" value="Sensor histidine kinase WalK"/>
    <property type="match status" value="1"/>
</dbReference>
<feature type="domain" description="PAC" evidence="14">
    <location>
        <begin position="846"/>
        <end position="898"/>
    </location>
</feature>
<dbReference type="EMBL" id="CP065600">
    <property type="protein sequence ID" value="QPQ89996.1"/>
    <property type="molecule type" value="Genomic_DNA"/>
</dbReference>
<feature type="domain" description="Response regulatory" evidence="13">
    <location>
        <begin position="651"/>
        <end position="766"/>
    </location>
</feature>
<dbReference type="InterPro" id="IPR013655">
    <property type="entry name" value="PAS_fold_3"/>
</dbReference>
<dbReference type="FunFam" id="1.10.287.130:FF:000045">
    <property type="entry name" value="Two-component system sensor histidine kinase/response regulator"/>
    <property type="match status" value="1"/>
</dbReference>
<dbReference type="Pfam" id="PF13185">
    <property type="entry name" value="GAF_2"/>
    <property type="match status" value="1"/>
</dbReference>
<dbReference type="InterPro" id="IPR005467">
    <property type="entry name" value="His_kinase_dom"/>
</dbReference>
<feature type="modified residue" description="4-aspartylphosphate" evidence="10">
    <location>
        <position position="699"/>
    </location>
</feature>
<evidence type="ECO:0000256" key="4">
    <source>
        <dbReference type="ARBA" id="ARBA00022553"/>
    </source>
</evidence>
<keyword evidence="18" id="KW-1185">Reference proteome</keyword>
<evidence type="ECO:0000259" key="12">
    <source>
        <dbReference type="PROSITE" id="PS50109"/>
    </source>
</evidence>
<evidence type="ECO:0000313" key="16">
    <source>
        <dbReference type="EMBL" id="USS41870.1"/>
    </source>
</evidence>
<dbReference type="InterPro" id="IPR001610">
    <property type="entry name" value="PAC"/>
</dbReference>
<dbReference type="GO" id="GO:0000155">
    <property type="term" value="F:phosphorelay sensor kinase activity"/>
    <property type="evidence" value="ECO:0007669"/>
    <property type="project" value="InterPro"/>
</dbReference>
<evidence type="ECO:0000313" key="15">
    <source>
        <dbReference type="EMBL" id="QPQ89996.1"/>
    </source>
</evidence>
<dbReference type="Pfam" id="PF08447">
    <property type="entry name" value="PAS_3"/>
    <property type="match status" value="1"/>
</dbReference>
<reference evidence="16" key="2">
    <citation type="submission" date="2022-06" db="EMBL/GenBank/DDBJ databases">
        <title>Draft genome sequence of Burkholderia glumae strain GR20004 isolated from rice panicle showing bacterial panicle blight.</title>
        <authorList>
            <person name="Choi S.Y."/>
            <person name="Lee Y.H."/>
        </authorList>
    </citation>
    <scope>NUCLEOTIDE SEQUENCE</scope>
    <source>
        <strain evidence="16">GR20004</strain>
    </source>
</reference>
<dbReference type="InterPro" id="IPR029016">
    <property type="entry name" value="GAF-like_dom_sf"/>
</dbReference>
<dbReference type="SUPFAM" id="SSF52172">
    <property type="entry name" value="CheY-like"/>
    <property type="match status" value="2"/>
</dbReference>
<dbReference type="EMBL" id="CP099583">
    <property type="protein sequence ID" value="USS41870.1"/>
    <property type="molecule type" value="Genomic_DNA"/>
</dbReference>
<dbReference type="InterPro" id="IPR035965">
    <property type="entry name" value="PAS-like_dom_sf"/>
</dbReference>
<dbReference type="SMART" id="SM00388">
    <property type="entry name" value="HisKA"/>
    <property type="match status" value="2"/>
</dbReference>
<dbReference type="SUPFAM" id="SSF47384">
    <property type="entry name" value="Homodimeric domain of signal transducing histidine kinase"/>
    <property type="match status" value="2"/>
</dbReference>
<dbReference type="EC" id="2.7.13.3" evidence="3"/>
<evidence type="ECO:0000256" key="11">
    <source>
        <dbReference type="SAM" id="MobiDB-lite"/>
    </source>
</evidence>
<evidence type="ECO:0000256" key="1">
    <source>
        <dbReference type="ARBA" id="ARBA00000085"/>
    </source>
</evidence>
<dbReference type="InterPro" id="IPR004358">
    <property type="entry name" value="Sig_transdc_His_kin-like_C"/>
</dbReference>
<dbReference type="RefSeq" id="WP_050811449.1">
    <property type="nucleotide sequence ID" value="NZ_CP021075.1"/>
</dbReference>
<dbReference type="CDD" id="cd17580">
    <property type="entry name" value="REC_2_DhkD-like"/>
    <property type="match status" value="1"/>
</dbReference>
<dbReference type="CDD" id="cd00130">
    <property type="entry name" value="PAS"/>
    <property type="match status" value="1"/>
</dbReference>
<evidence type="ECO:0000256" key="7">
    <source>
        <dbReference type="ARBA" id="ARBA00022777"/>
    </source>
</evidence>
<keyword evidence="5" id="KW-0808">Transferase</keyword>
<gene>
    <name evidence="15" type="ORF">I6H06_10405</name>
    <name evidence="16" type="ORF">NFI99_06275</name>
</gene>
<evidence type="ECO:0000256" key="3">
    <source>
        <dbReference type="ARBA" id="ARBA00012438"/>
    </source>
</evidence>
<dbReference type="PROSITE" id="PS50110">
    <property type="entry name" value="RESPONSE_REGULATORY"/>
    <property type="match status" value="2"/>
</dbReference>